<evidence type="ECO:0000313" key="2">
    <source>
        <dbReference type="Proteomes" id="UP000577362"/>
    </source>
</evidence>
<dbReference type="Pfam" id="PF05521">
    <property type="entry name" value="Phage_HCP"/>
    <property type="match status" value="1"/>
</dbReference>
<gene>
    <name evidence="1" type="ORF">GGR16_000450</name>
</gene>
<organism evidence="1 2">
    <name type="scientific">Chelatococcus caeni</name>
    <dbReference type="NCBI Taxonomy" id="1348468"/>
    <lineage>
        <taxon>Bacteria</taxon>
        <taxon>Pseudomonadati</taxon>
        <taxon>Pseudomonadota</taxon>
        <taxon>Alphaproteobacteria</taxon>
        <taxon>Hyphomicrobiales</taxon>
        <taxon>Chelatococcaceae</taxon>
        <taxon>Chelatococcus</taxon>
    </lineage>
</organism>
<dbReference type="Gene3D" id="2.40.10.270">
    <property type="entry name" value="Bacteriophage SPP1 head-tail adaptor protein"/>
    <property type="match status" value="1"/>
</dbReference>
<reference evidence="1 2" key="1">
    <citation type="submission" date="2020-08" db="EMBL/GenBank/DDBJ databases">
        <title>Genomic Encyclopedia of Type Strains, Phase IV (KMG-IV): sequencing the most valuable type-strain genomes for metagenomic binning, comparative biology and taxonomic classification.</title>
        <authorList>
            <person name="Goeker M."/>
        </authorList>
    </citation>
    <scope>NUCLEOTIDE SEQUENCE [LARGE SCALE GENOMIC DNA]</scope>
    <source>
        <strain evidence="1 2">DSM 103737</strain>
    </source>
</reference>
<proteinExistence type="predicted"/>
<dbReference type="AlphaFoldDB" id="A0A840BRS7"/>
<dbReference type="EMBL" id="JACIEN010000001">
    <property type="protein sequence ID" value="MBB4015444.1"/>
    <property type="molecule type" value="Genomic_DNA"/>
</dbReference>
<comment type="caution">
    <text evidence="1">The sequence shown here is derived from an EMBL/GenBank/DDBJ whole genome shotgun (WGS) entry which is preliminary data.</text>
</comment>
<protein>
    <submittedName>
        <fullName evidence="1">SPP1 family predicted phage head-tail adaptor</fullName>
    </submittedName>
</protein>
<evidence type="ECO:0000313" key="1">
    <source>
        <dbReference type="EMBL" id="MBB4015444.1"/>
    </source>
</evidence>
<dbReference type="RefSeq" id="WP_183315591.1">
    <property type="nucleotide sequence ID" value="NZ_JACIEN010000001.1"/>
</dbReference>
<dbReference type="InterPro" id="IPR038666">
    <property type="entry name" value="SSP1_head-tail_sf"/>
</dbReference>
<dbReference type="NCBIfam" id="TIGR01563">
    <property type="entry name" value="gp16_SPP1"/>
    <property type="match status" value="1"/>
</dbReference>
<accession>A0A840BRS7</accession>
<name>A0A840BRS7_9HYPH</name>
<sequence length="111" mass="12292">MADLPLGRLRHRAALLRPHETPDGTGGVVRAFEPAGHLWCSLDGVTAGSDEREHADRRDLAARFRAEMRWRGDVDGTCRFAIGGRSFAVLSAVDPDGRRRRLVCTLQEVMP</sequence>
<dbReference type="InterPro" id="IPR008767">
    <property type="entry name" value="Phage_SPP1_head-tail_adaptor"/>
</dbReference>
<dbReference type="Proteomes" id="UP000577362">
    <property type="component" value="Unassembled WGS sequence"/>
</dbReference>
<keyword evidence="2" id="KW-1185">Reference proteome</keyword>